<dbReference type="GO" id="GO:0033754">
    <property type="term" value="F:indoleamine 2,3-dioxygenase activity"/>
    <property type="evidence" value="ECO:0007669"/>
    <property type="project" value="TreeGrafter"/>
</dbReference>
<sequence>MSDYFRVSSLFPHIFTLPFQASNKVLPSQTEFNVDPITGFLPPEPLPRLSGQYEIWEKGVTEAAEVLRLGDDVSEEADRMRSIAVLEIQPLANQRRLLQRAHVVLSWLVQYYVHSLPPVTPPEPKKVPESIAVPLVNVSRILGISPVITFADTVAWNWEFIHPDKPVTIDNMRILHSFSGRDDERHFYQVQAAIELHGAQLLRIVESYNQAPVVDNSASMNRVVGDLERITEIIGEFSDLIQSTRDGCDPYAFYWHIRPWFNGCDHKNGSDPGWIYEGVDPTAPELQYLCGPSGGQSTVMHALDVFLGVNHDRPEGDSMSTERANHGFMERMRMYMLGKHREYLQHLEQSPSMRDFACRMYTLRDPYNDAVAALKKLRSLHMRIAMSYVVSMSKTTAPWTVHSPVSKREQQEIDQVRGTGGNKVAALLKAGVDATSQSALRR</sequence>
<dbReference type="PANTHER" id="PTHR28657:SF5">
    <property type="entry name" value="INDOLEAMINE 2,3-DIOXYGENASE"/>
    <property type="match status" value="1"/>
</dbReference>
<evidence type="ECO:0000256" key="4">
    <source>
        <dbReference type="PIRSR" id="PIRSR600898-1"/>
    </source>
</evidence>
<evidence type="ECO:0000256" key="1">
    <source>
        <dbReference type="ARBA" id="ARBA00007119"/>
    </source>
</evidence>
<dbReference type="InterPro" id="IPR037217">
    <property type="entry name" value="Trp/Indoleamine_2_3_dOase-like"/>
</dbReference>
<dbReference type="GO" id="GO:0005737">
    <property type="term" value="C:cytoplasm"/>
    <property type="evidence" value="ECO:0007669"/>
    <property type="project" value="TreeGrafter"/>
</dbReference>
<name>A0A9P5U5V7_9AGAR</name>
<evidence type="ECO:0000256" key="2">
    <source>
        <dbReference type="ARBA" id="ARBA00022723"/>
    </source>
</evidence>
<dbReference type="Proteomes" id="UP000772434">
    <property type="component" value="Unassembled WGS sequence"/>
</dbReference>
<organism evidence="5 6">
    <name type="scientific">Rhodocollybia butyracea</name>
    <dbReference type="NCBI Taxonomy" id="206335"/>
    <lineage>
        <taxon>Eukaryota</taxon>
        <taxon>Fungi</taxon>
        <taxon>Dikarya</taxon>
        <taxon>Basidiomycota</taxon>
        <taxon>Agaricomycotina</taxon>
        <taxon>Agaricomycetes</taxon>
        <taxon>Agaricomycetidae</taxon>
        <taxon>Agaricales</taxon>
        <taxon>Marasmiineae</taxon>
        <taxon>Omphalotaceae</taxon>
        <taxon>Rhodocollybia</taxon>
    </lineage>
</organism>
<protein>
    <submittedName>
        <fullName evidence="5">Indoleamine 2,3-dioxygenase</fullName>
    </submittedName>
</protein>
<comment type="similarity">
    <text evidence="1">Belongs to the indoleamine 2,3-dioxygenase family.</text>
</comment>
<evidence type="ECO:0000256" key="3">
    <source>
        <dbReference type="ARBA" id="ARBA00023004"/>
    </source>
</evidence>
<reference evidence="5" key="1">
    <citation type="submission" date="2020-11" db="EMBL/GenBank/DDBJ databases">
        <authorList>
            <consortium name="DOE Joint Genome Institute"/>
            <person name="Ahrendt S."/>
            <person name="Riley R."/>
            <person name="Andreopoulos W."/>
            <person name="Labutti K."/>
            <person name="Pangilinan J."/>
            <person name="Ruiz-Duenas F.J."/>
            <person name="Barrasa J.M."/>
            <person name="Sanchez-Garcia M."/>
            <person name="Camarero S."/>
            <person name="Miyauchi S."/>
            <person name="Serrano A."/>
            <person name="Linde D."/>
            <person name="Babiker R."/>
            <person name="Drula E."/>
            <person name="Ayuso-Fernandez I."/>
            <person name="Pacheco R."/>
            <person name="Padilla G."/>
            <person name="Ferreira P."/>
            <person name="Barriuso J."/>
            <person name="Kellner H."/>
            <person name="Castanera R."/>
            <person name="Alfaro M."/>
            <person name="Ramirez L."/>
            <person name="Pisabarro A.G."/>
            <person name="Kuo A."/>
            <person name="Tritt A."/>
            <person name="Lipzen A."/>
            <person name="He G."/>
            <person name="Yan M."/>
            <person name="Ng V."/>
            <person name="Cullen D."/>
            <person name="Martin F."/>
            <person name="Rosso M.-N."/>
            <person name="Henrissat B."/>
            <person name="Hibbett D."/>
            <person name="Martinez A.T."/>
            <person name="Grigoriev I.V."/>
        </authorList>
    </citation>
    <scope>NUCLEOTIDE SEQUENCE</scope>
    <source>
        <strain evidence="5">AH 40177</strain>
    </source>
</reference>
<dbReference type="AlphaFoldDB" id="A0A9P5U5V7"/>
<dbReference type="EMBL" id="JADNRY010000064">
    <property type="protein sequence ID" value="KAF9068205.1"/>
    <property type="molecule type" value="Genomic_DNA"/>
</dbReference>
<accession>A0A9P5U5V7</accession>
<dbReference type="GO" id="GO:0046872">
    <property type="term" value="F:metal ion binding"/>
    <property type="evidence" value="ECO:0007669"/>
    <property type="project" value="UniProtKB-KW"/>
</dbReference>
<feature type="binding site" description="proximal binding residue" evidence="4">
    <location>
        <position position="381"/>
    </location>
    <ligand>
        <name>heme b</name>
        <dbReference type="ChEBI" id="CHEBI:60344"/>
    </ligand>
    <ligandPart>
        <name>Fe</name>
        <dbReference type="ChEBI" id="CHEBI:18248"/>
    </ligandPart>
</feature>
<dbReference type="OrthoDB" id="540174at2759"/>
<keyword evidence="2 4" id="KW-0479">Metal-binding</keyword>
<dbReference type="Gene3D" id="1.20.58.480">
    <property type="match status" value="1"/>
</dbReference>
<dbReference type="Pfam" id="PF01231">
    <property type="entry name" value="IDO"/>
    <property type="match status" value="1"/>
</dbReference>
<keyword evidence="6" id="KW-1185">Reference proteome</keyword>
<comment type="caution">
    <text evidence="5">The sequence shown here is derived from an EMBL/GenBank/DDBJ whole genome shotgun (WGS) entry which is preliminary data.</text>
</comment>
<evidence type="ECO:0000313" key="6">
    <source>
        <dbReference type="Proteomes" id="UP000772434"/>
    </source>
</evidence>
<dbReference type="SUPFAM" id="SSF140959">
    <property type="entry name" value="Indolic compounds 2,3-dioxygenase-like"/>
    <property type="match status" value="1"/>
</dbReference>
<dbReference type="GO" id="GO:0034354">
    <property type="term" value="P:'de novo' NAD+ biosynthetic process from L-tryptophan"/>
    <property type="evidence" value="ECO:0007669"/>
    <property type="project" value="TreeGrafter"/>
</dbReference>
<dbReference type="GO" id="GO:0019441">
    <property type="term" value="P:L-tryptophan catabolic process to kynurenine"/>
    <property type="evidence" value="ECO:0007669"/>
    <property type="project" value="InterPro"/>
</dbReference>
<dbReference type="InterPro" id="IPR000898">
    <property type="entry name" value="Indolamine_dOase"/>
</dbReference>
<proteinExistence type="inferred from homology"/>
<keyword evidence="3 4" id="KW-0408">Iron</keyword>
<evidence type="ECO:0000313" key="5">
    <source>
        <dbReference type="EMBL" id="KAF9068205.1"/>
    </source>
</evidence>
<keyword evidence="4" id="KW-0349">Heme</keyword>
<dbReference type="PANTHER" id="PTHR28657">
    <property type="entry name" value="INDOLEAMINE 2,3-DIOXYGENASE"/>
    <property type="match status" value="1"/>
</dbReference>
<gene>
    <name evidence="5" type="ORF">BDP27DRAFT_1327785</name>
</gene>
<dbReference type="GO" id="GO:0020037">
    <property type="term" value="F:heme binding"/>
    <property type="evidence" value="ECO:0007669"/>
    <property type="project" value="InterPro"/>
</dbReference>